<sequence length="93" mass="10292">MDNNGFLYISDYENDEVRRWQVADTEGVVVAGGNGKGDRLDQLSGPFNIFVDRDQSVYVSDEFNHRVMKWIKGAKEGIVVAGGRGKGNALTQL</sequence>
<protein>
    <submittedName>
        <fullName evidence="1">Uncharacterized protein</fullName>
    </submittedName>
</protein>
<dbReference type="SUPFAM" id="SSF63829">
    <property type="entry name" value="Calcium-dependent phosphotriesterase"/>
    <property type="match status" value="1"/>
</dbReference>
<reference evidence="1" key="1">
    <citation type="submission" date="2021-02" db="EMBL/GenBank/DDBJ databases">
        <authorList>
            <person name="Nowell W R."/>
        </authorList>
    </citation>
    <scope>NUCLEOTIDE SEQUENCE</scope>
</reference>
<dbReference type="Gene3D" id="2.120.10.30">
    <property type="entry name" value="TolB, C-terminal domain"/>
    <property type="match status" value="1"/>
</dbReference>
<accession>A0A8S2YFW3</accession>
<feature type="non-terminal residue" evidence="1">
    <location>
        <position position="93"/>
    </location>
</feature>
<comment type="caution">
    <text evidence="1">The sequence shown here is derived from an EMBL/GenBank/DDBJ whole genome shotgun (WGS) entry which is preliminary data.</text>
</comment>
<dbReference type="EMBL" id="CAJOBA010113129">
    <property type="protein sequence ID" value="CAF4559615.1"/>
    <property type="molecule type" value="Genomic_DNA"/>
</dbReference>
<proteinExistence type="predicted"/>
<evidence type="ECO:0000313" key="1">
    <source>
        <dbReference type="EMBL" id="CAF4559615.1"/>
    </source>
</evidence>
<dbReference type="AlphaFoldDB" id="A0A8S2YFW3"/>
<evidence type="ECO:0000313" key="2">
    <source>
        <dbReference type="Proteomes" id="UP000682733"/>
    </source>
</evidence>
<gene>
    <name evidence="1" type="ORF">TMI583_LOCUS49879</name>
</gene>
<dbReference type="Proteomes" id="UP000682733">
    <property type="component" value="Unassembled WGS sequence"/>
</dbReference>
<name>A0A8S2YFW3_9BILA</name>
<organism evidence="1 2">
    <name type="scientific">Didymodactylos carnosus</name>
    <dbReference type="NCBI Taxonomy" id="1234261"/>
    <lineage>
        <taxon>Eukaryota</taxon>
        <taxon>Metazoa</taxon>
        <taxon>Spiralia</taxon>
        <taxon>Gnathifera</taxon>
        <taxon>Rotifera</taxon>
        <taxon>Eurotatoria</taxon>
        <taxon>Bdelloidea</taxon>
        <taxon>Philodinida</taxon>
        <taxon>Philodinidae</taxon>
        <taxon>Didymodactylos</taxon>
    </lineage>
</organism>
<dbReference type="InterPro" id="IPR011042">
    <property type="entry name" value="6-blade_b-propeller_TolB-like"/>
</dbReference>